<dbReference type="OrthoDB" id="3669136at2"/>
<protein>
    <submittedName>
        <fullName evidence="2">XRE family transcriptional regulator</fullName>
    </submittedName>
</protein>
<evidence type="ECO:0000259" key="1">
    <source>
        <dbReference type="PROSITE" id="PS50943"/>
    </source>
</evidence>
<gene>
    <name evidence="2" type="ORF">SFRA_025355</name>
</gene>
<comment type="caution">
    <text evidence="2">The sequence shown here is derived from an EMBL/GenBank/DDBJ whole genome shotgun (WGS) entry which is preliminary data.</text>
</comment>
<evidence type="ECO:0000313" key="2">
    <source>
        <dbReference type="EMBL" id="RKM92338.1"/>
    </source>
</evidence>
<sequence length="280" mass="31456">MSEQEPDEETELVCEQGAGTLCVFGRQLKRFRVRAGIERPDFGAATGYSASTIASFEQGRRIPPPRFIDKADELLDAGGVLQEMKEEVEKAQFPAFFRGAVKLEAEAAELHAYDTHVINGLLQTEEYARAVLSMRRPALDEPVIEQLVSARVARQRVFSRRPAPLVSFVIEEAVLRRPIGGEPVWRGELEHILVIGHNRNVEVQVMPMKRQQHAGLAGPFTLIETPQGRRFAYVEVHKTSHLYTELKSVRELTAKYGIIRAQALTPSESMAFIERLLVDP</sequence>
<dbReference type="InterPro" id="IPR010982">
    <property type="entry name" value="Lambda_DNA-bd_dom_sf"/>
</dbReference>
<keyword evidence="3" id="KW-1185">Reference proteome</keyword>
<dbReference type="Pfam" id="PF19054">
    <property type="entry name" value="DUF5753"/>
    <property type="match status" value="1"/>
</dbReference>
<dbReference type="GO" id="GO:0003677">
    <property type="term" value="F:DNA binding"/>
    <property type="evidence" value="ECO:0007669"/>
    <property type="project" value="InterPro"/>
</dbReference>
<evidence type="ECO:0000313" key="3">
    <source>
        <dbReference type="Proteomes" id="UP000028058"/>
    </source>
</evidence>
<dbReference type="RefSeq" id="WP_050363994.1">
    <property type="nucleotide sequence ID" value="NZ_CP134822.1"/>
</dbReference>
<dbReference type="CDD" id="cd00093">
    <property type="entry name" value="HTH_XRE"/>
    <property type="match status" value="1"/>
</dbReference>
<dbReference type="PROSITE" id="PS50943">
    <property type="entry name" value="HTH_CROC1"/>
    <property type="match status" value="1"/>
</dbReference>
<dbReference type="EMBL" id="JNAD02000014">
    <property type="protein sequence ID" value="RKM92338.1"/>
    <property type="molecule type" value="Genomic_DNA"/>
</dbReference>
<organism evidence="2 3">
    <name type="scientific">Streptomyces xinghaiensis</name>
    <dbReference type="NCBI Taxonomy" id="1038928"/>
    <lineage>
        <taxon>Bacteria</taxon>
        <taxon>Bacillati</taxon>
        <taxon>Actinomycetota</taxon>
        <taxon>Actinomycetes</taxon>
        <taxon>Kitasatosporales</taxon>
        <taxon>Streptomycetaceae</taxon>
        <taxon>Streptomyces</taxon>
    </lineage>
</organism>
<name>A0A3R7IN72_9ACTN</name>
<dbReference type="Pfam" id="PF13560">
    <property type="entry name" value="HTH_31"/>
    <property type="match status" value="1"/>
</dbReference>
<dbReference type="Gene3D" id="1.10.260.40">
    <property type="entry name" value="lambda repressor-like DNA-binding domains"/>
    <property type="match status" value="1"/>
</dbReference>
<dbReference type="InterPro" id="IPR001387">
    <property type="entry name" value="Cro/C1-type_HTH"/>
</dbReference>
<proteinExistence type="predicted"/>
<feature type="domain" description="HTH cro/C1-type" evidence="1">
    <location>
        <begin position="28"/>
        <end position="81"/>
    </location>
</feature>
<dbReference type="Proteomes" id="UP000028058">
    <property type="component" value="Unassembled WGS sequence"/>
</dbReference>
<dbReference type="SUPFAM" id="SSF47413">
    <property type="entry name" value="lambda repressor-like DNA-binding domains"/>
    <property type="match status" value="1"/>
</dbReference>
<accession>A0A3R7IN72</accession>
<dbReference type="InterPro" id="IPR043917">
    <property type="entry name" value="DUF5753"/>
</dbReference>
<dbReference type="SMART" id="SM00530">
    <property type="entry name" value="HTH_XRE"/>
    <property type="match status" value="1"/>
</dbReference>
<reference evidence="2 3" key="1">
    <citation type="journal article" date="2014" name="Genome Announc.">
        <title>Draft Genome Sequence of Streptomyces fradiae ATCC 19609, a Strain Highly Sensitive to Antibiotics.</title>
        <authorList>
            <person name="Bekker O.B."/>
            <person name="Klimina K.M."/>
            <person name="Vatlin A.A."/>
            <person name="Zakharevich N.V."/>
            <person name="Kasianov A.S."/>
            <person name="Danilenko V.N."/>
        </authorList>
    </citation>
    <scope>NUCLEOTIDE SEQUENCE [LARGE SCALE GENOMIC DNA]</scope>
    <source>
        <strain evidence="2 3">ATCC 19609</strain>
    </source>
</reference>
<dbReference type="AlphaFoldDB" id="A0A3R7IN72"/>